<keyword evidence="4 7" id="KW-0949">S-adenosyl-L-methionine</keyword>
<dbReference type="AlphaFoldDB" id="A0A640K8J1"/>
<keyword evidence="11" id="KW-1185">Reference proteome</keyword>
<dbReference type="InterPro" id="IPR002877">
    <property type="entry name" value="RNA_MeTrfase_FtsJ_dom"/>
</dbReference>
<dbReference type="SUPFAM" id="SSF53335">
    <property type="entry name" value="S-adenosyl-L-methionine-dependent methyltransferases"/>
    <property type="match status" value="1"/>
</dbReference>
<dbReference type="GO" id="GO:0106340">
    <property type="term" value="F:tRNA (guanosine(34)-2'-O)-methyltransferase activity"/>
    <property type="evidence" value="ECO:0007669"/>
    <property type="project" value="UniProtKB-ARBA"/>
</dbReference>
<feature type="binding site" evidence="7">
    <location>
        <position position="56"/>
    </location>
    <ligand>
        <name>S-adenosyl-L-methionine</name>
        <dbReference type="ChEBI" id="CHEBI:59789"/>
    </ligand>
</feature>
<dbReference type="PANTHER" id="PTHR10920:SF12">
    <property type="entry name" value="TRNA (CYTIDINE(32)_GUANOSINE(34)-2'-O)-METHYLTRANSFERASE-RELATED"/>
    <property type="match status" value="1"/>
</dbReference>
<feature type="active site" description="Proton acceptor" evidence="7">
    <location>
        <position position="213"/>
    </location>
</feature>
<feature type="compositionally biased region" description="Low complexity" evidence="8">
    <location>
        <begin position="410"/>
        <end position="428"/>
    </location>
</feature>
<feature type="compositionally biased region" description="Basic and acidic residues" evidence="8">
    <location>
        <begin position="441"/>
        <end position="461"/>
    </location>
</feature>
<feature type="binding site" evidence="7">
    <location>
        <position position="173"/>
    </location>
    <ligand>
        <name>S-adenosyl-L-methionine</name>
        <dbReference type="ChEBI" id="CHEBI:59789"/>
    </ligand>
</feature>
<evidence type="ECO:0000256" key="2">
    <source>
        <dbReference type="ARBA" id="ARBA00022603"/>
    </source>
</evidence>
<feature type="region of interest" description="Disordered" evidence="8">
    <location>
        <begin position="410"/>
        <end position="461"/>
    </location>
</feature>
<dbReference type="Proteomes" id="UP000419144">
    <property type="component" value="Unassembled WGS sequence"/>
</dbReference>
<dbReference type="InterPro" id="IPR029063">
    <property type="entry name" value="SAM-dependent_MTases_sf"/>
</dbReference>
<feature type="binding site" evidence="7">
    <location>
        <position position="94"/>
    </location>
    <ligand>
        <name>S-adenosyl-L-methionine</name>
        <dbReference type="ChEBI" id="CHEBI:59789"/>
    </ligand>
</feature>
<dbReference type="EC" id="2.1.1.205" evidence="7"/>
<keyword evidence="1 7" id="KW-0963">Cytoplasm</keyword>
<protein>
    <recommendedName>
        <fullName evidence="7">Putative tRNA (cytidine(32)/guanosine(34)-2'-O)-methyltransferase</fullName>
        <ecNumber evidence="7">2.1.1.205</ecNumber>
    </recommendedName>
    <alternativeName>
        <fullName evidence="7">2'-O-ribose RNA methyltransferase TRM7 homolog</fullName>
    </alternativeName>
</protein>
<dbReference type="OrthoDB" id="289250at2759"/>
<feature type="region of interest" description="Disordered" evidence="8">
    <location>
        <begin position="273"/>
        <end position="315"/>
    </location>
</feature>
<dbReference type="EMBL" id="BLBS01000002">
    <property type="protein sequence ID" value="GET85471.1"/>
    <property type="molecule type" value="Genomic_DNA"/>
</dbReference>
<evidence type="ECO:0000256" key="6">
    <source>
        <dbReference type="ARBA" id="ARBA00048902"/>
    </source>
</evidence>
<dbReference type="InterPro" id="IPR015507">
    <property type="entry name" value="rRNA-MeTfrase_E"/>
</dbReference>
<evidence type="ECO:0000256" key="1">
    <source>
        <dbReference type="ARBA" id="ARBA00022490"/>
    </source>
</evidence>
<reference evidence="10" key="1">
    <citation type="submission" date="2019-11" db="EMBL/GenBank/DDBJ databases">
        <title>Leishmania tarentolae CDS.</title>
        <authorList>
            <person name="Goto Y."/>
            <person name="Yamagishi J."/>
        </authorList>
    </citation>
    <scope>NUCLEOTIDE SEQUENCE [LARGE SCALE GENOMIC DNA]</scope>
    <source>
        <strain evidence="10">Parrot Tar II</strain>
    </source>
</reference>
<dbReference type="InterPro" id="IPR050082">
    <property type="entry name" value="RNA_methyltr_RlmE"/>
</dbReference>
<proteinExistence type="inferred from homology"/>
<dbReference type="GO" id="GO:0002128">
    <property type="term" value="P:tRNA nucleoside ribose methylation"/>
    <property type="evidence" value="ECO:0007669"/>
    <property type="project" value="UniProtKB-UniRule"/>
</dbReference>
<evidence type="ECO:0000256" key="8">
    <source>
        <dbReference type="SAM" id="MobiDB-lite"/>
    </source>
</evidence>
<feature type="region of interest" description="Disordered" evidence="8">
    <location>
        <begin position="132"/>
        <end position="156"/>
    </location>
</feature>
<evidence type="ECO:0000313" key="11">
    <source>
        <dbReference type="Proteomes" id="UP000419144"/>
    </source>
</evidence>
<dbReference type="GO" id="GO:0002181">
    <property type="term" value="P:cytoplasmic translation"/>
    <property type="evidence" value="ECO:0007669"/>
    <property type="project" value="UniProtKB-UniRule"/>
</dbReference>
<organism evidence="10 11">
    <name type="scientific">Leishmania tarentolae</name>
    <name type="common">Sauroleishmania tarentolae</name>
    <dbReference type="NCBI Taxonomy" id="5689"/>
    <lineage>
        <taxon>Eukaryota</taxon>
        <taxon>Discoba</taxon>
        <taxon>Euglenozoa</taxon>
        <taxon>Kinetoplastea</taxon>
        <taxon>Metakinetoplastina</taxon>
        <taxon>Trypanosomatida</taxon>
        <taxon>Trypanosomatidae</taxon>
        <taxon>Leishmaniinae</taxon>
        <taxon>Leishmania</taxon>
        <taxon>lizard Leishmania</taxon>
    </lineage>
</organism>
<feature type="domain" description="Ribosomal RNA methyltransferase FtsJ" evidence="9">
    <location>
        <begin position="21"/>
        <end position="254"/>
    </location>
</feature>
<feature type="binding site" evidence="7">
    <location>
        <position position="58"/>
    </location>
    <ligand>
        <name>S-adenosyl-L-methionine</name>
        <dbReference type="ChEBI" id="CHEBI:59789"/>
    </ligand>
</feature>
<dbReference type="HAMAP" id="MF_01547">
    <property type="entry name" value="RNA_methyltr_E"/>
    <property type="match status" value="1"/>
</dbReference>
<evidence type="ECO:0000256" key="3">
    <source>
        <dbReference type="ARBA" id="ARBA00022679"/>
    </source>
</evidence>
<name>A0A640K8J1_LEITA</name>
<evidence type="ECO:0000259" key="9">
    <source>
        <dbReference type="Pfam" id="PF01728"/>
    </source>
</evidence>
<dbReference type="Pfam" id="PF01728">
    <property type="entry name" value="FtsJ"/>
    <property type="match status" value="1"/>
</dbReference>
<keyword evidence="3 7" id="KW-0808">Transferase</keyword>
<dbReference type="InterPro" id="IPR028590">
    <property type="entry name" value="RNA_methyltr_E_TRM7"/>
</dbReference>
<gene>
    <name evidence="10" type="ORF">LtaPh_0203100</name>
</gene>
<dbReference type="VEuPathDB" id="TriTrypDB:LtaPh_0203100"/>
<comment type="caution">
    <text evidence="10">The sequence shown here is derived from an EMBL/GenBank/DDBJ whole genome shotgun (WGS) entry which is preliminary data.</text>
</comment>
<comment type="function">
    <text evidence="7">Methylates the 2'-O-ribose of nucleotides at positions 32 and 34 of the tRNA anticodon loop of substrate tRNAs.</text>
</comment>
<accession>A0A640K8J1</accession>
<comment type="subcellular location">
    <subcellularLocation>
        <location evidence="7">Cytoplasm</location>
    </subcellularLocation>
</comment>
<comment type="catalytic activity">
    <reaction evidence="6 7">
        <text>cytidine(32)/guanosine(34) in tRNA + 2 S-adenosyl-L-methionine = 2'-O-methylcytidine(32)/2'-O-methylguanosine(34) in tRNA + 2 S-adenosyl-L-homocysteine + 2 H(+)</text>
        <dbReference type="Rhea" id="RHEA:42396"/>
        <dbReference type="Rhea" id="RHEA-COMP:10246"/>
        <dbReference type="Rhea" id="RHEA-COMP:10247"/>
        <dbReference type="ChEBI" id="CHEBI:15378"/>
        <dbReference type="ChEBI" id="CHEBI:57856"/>
        <dbReference type="ChEBI" id="CHEBI:59789"/>
        <dbReference type="ChEBI" id="CHEBI:74269"/>
        <dbReference type="ChEBI" id="CHEBI:74445"/>
        <dbReference type="ChEBI" id="CHEBI:74495"/>
        <dbReference type="ChEBI" id="CHEBI:82748"/>
        <dbReference type="EC" id="2.1.1.205"/>
    </reaction>
</comment>
<dbReference type="PANTHER" id="PTHR10920">
    <property type="entry name" value="RIBOSOMAL RNA METHYLTRANSFERASE"/>
    <property type="match status" value="1"/>
</dbReference>
<dbReference type="Gene3D" id="3.40.50.150">
    <property type="entry name" value="Vaccinia Virus protein VP39"/>
    <property type="match status" value="1"/>
</dbReference>
<feature type="compositionally biased region" description="Low complexity" evidence="8">
    <location>
        <begin position="140"/>
        <end position="156"/>
    </location>
</feature>
<evidence type="ECO:0000256" key="7">
    <source>
        <dbReference type="HAMAP-Rule" id="MF_03162"/>
    </source>
</evidence>
<dbReference type="GO" id="GO:0005737">
    <property type="term" value="C:cytoplasm"/>
    <property type="evidence" value="ECO:0007669"/>
    <property type="project" value="UniProtKB-SubCell"/>
</dbReference>
<evidence type="ECO:0000256" key="4">
    <source>
        <dbReference type="ARBA" id="ARBA00022691"/>
    </source>
</evidence>
<comment type="similarity">
    <text evidence="7">Belongs to the class I-like SAM-binding methyltransferase superfamily. RNA methyltransferase RlmE family. TRM7 subfamily.</text>
</comment>
<feature type="binding site" evidence="7">
    <location>
        <position position="110"/>
    </location>
    <ligand>
        <name>S-adenosyl-L-methionine</name>
        <dbReference type="ChEBI" id="CHEBI:59789"/>
    </ligand>
</feature>
<keyword evidence="2 7" id="KW-0489">Methyltransferase</keyword>
<evidence type="ECO:0000256" key="5">
    <source>
        <dbReference type="ARBA" id="ARBA00022694"/>
    </source>
</evidence>
<sequence length="461" mass="48992">MGRASKDKRDIYYRKAKEEGYRARSAYKLLQIHEEFNILNPSEIRTGAVDLCAAPGSWSQVLAQHFKRIGTNTTTAAAAEASRPAQTPRVVAVDLQEMAPIDGVTLLQGDITREATAKEIIRLLNAPVSTGVARADDEQQQQQQQPASSSPASSALSPALGASLRKADIVLCDGAPDVTGMHELDEYLQHHLLLAALHITTFVLRAGGCFLTKMFRGPNTAFLIEKSAPFFEQVRVVKPQSSRNASMESFLLCQCFRMPPGYVPRLVGPPAPVAASSDTTGAKGATARDADCGARLQADNEEDGEGTRDEIPTLSDGALRISGFTPEAPSYGYDIAVPLAHAPDRDAAAAGRAHGVADRNQRTSCTLAERVLAPFLSCGDLSGFDADMCYDRDAEAGVLDPVQPPLQAPYLAAAAASPSPSAGLTSGSDAEADASKKKKVRVESPMETADRDRSAGGDEQQ</sequence>
<dbReference type="HAMAP" id="MF_03162">
    <property type="entry name" value="RNA_methyltr_E_TRM7"/>
    <property type="match status" value="1"/>
</dbReference>
<evidence type="ECO:0000313" key="10">
    <source>
        <dbReference type="EMBL" id="GET85471.1"/>
    </source>
</evidence>
<keyword evidence="5 7" id="KW-0819">tRNA processing</keyword>